<organism evidence="1 2">
    <name type="scientific">Parathielavia hyrcaniae</name>
    <dbReference type="NCBI Taxonomy" id="113614"/>
    <lineage>
        <taxon>Eukaryota</taxon>
        <taxon>Fungi</taxon>
        <taxon>Dikarya</taxon>
        <taxon>Ascomycota</taxon>
        <taxon>Pezizomycotina</taxon>
        <taxon>Sordariomycetes</taxon>
        <taxon>Sordariomycetidae</taxon>
        <taxon>Sordariales</taxon>
        <taxon>Chaetomiaceae</taxon>
        <taxon>Parathielavia</taxon>
    </lineage>
</organism>
<name>A0AAN6Q5S4_9PEZI</name>
<dbReference type="Proteomes" id="UP001305647">
    <property type="component" value="Unassembled WGS sequence"/>
</dbReference>
<evidence type="ECO:0000313" key="1">
    <source>
        <dbReference type="EMBL" id="KAK4102754.1"/>
    </source>
</evidence>
<proteinExistence type="predicted"/>
<gene>
    <name evidence="1" type="ORF">N658DRAFT_322229</name>
</gene>
<reference evidence="1" key="1">
    <citation type="journal article" date="2023" name="Mol. Phylogenet. Evol.">
        <title>Genome-scale phylogeny and comparative genomics of the fungal order Sordariales.</title>
        <authorList>
            <person name="Hensen N."/>
            <person name="Bonometti L."/>
            <person name="Westerberg I."/>
            <person name="Brannstrom I.O."/>
            <person name="Guillou S."/>
            <person name="Cros-Aarteil S."/>
            <person name="Calhoun S."/>
            <person name="Haridas S."/>
            <person name="Kuo A."/>
            <person name="Mondo S."/>
            <person name="Pangilinan J."/>
            <person name="Riley R."/>
            <person name="LaButti K."/>
            <person name="Andreopoulos B."/>
            <person name="Lipzen A."/>
            <person name="Chen C."/>
            <person name="Yan M."/>
            <person name="Daum C."/>
            <person name="Ng V."/>
            <person name="Clum A."/>
            <person name="Steindorff A."/>
            <person name="Ohm R.A."/>
            <person name="Martin F."/>
            <person name="Silar P."/>
            <person name="Natvig D.O."/>
            <person name="Lalanne C."/>
            <person name="Gautier V."/>
            <person name="Ament-Velasquez S.L."/>
            <person name="Kruys A."/>
            <person name="Hutchinson M.I."/>
            <person name="Powell A.J."/>
            <person name="Barry K."/>
            <person name="Miller A.N."/>
            <person name="Grigoriev I.V."/>
            <person name="Debuchy R."/>
            <person name="Gladieux P."/>
            <person name="Hiltunen Thoren M."/>
            <person name="Johannesson H."/>
        </authorList>
    </citation>
    <scope>NUCLEOTIDE SEQUENCE</scope>
    <source>
        <strain evidence="1">CBS 757.83</strain>
    </source>
</reference>
<sequence>MINELGTQLNPHWKSPTRADVDNWVTAQGILMTRSGSSNLVFSFSHQHATSHYEQFHTRTCTVSLLVSVSSVTPGGRPSSQKWQRRWVSLLAPSSALPFFRPRKPGLEHFLNHQETTTKHLENTSKPRNAVVQHLSPQTEYMPTPCPPTMRRCEPDSIFENSRAEWDV</sequence>
<protein>
    <submittedName>
        <fullName evidence="1">Uncharacterized protein</fullName>
    </submittedName>
</protein>
<evidence type="ECO:0000313" key="2">
    <source>
        <dbReference type="Proteomes" id="UP001305647"/>
    </source>
</evidence>
<reference evidence="1" key="2">
    <citation type="submission" date="2023-05" db="EMBL/GenBank/DDBJ databases">
        <authorList>
            <consortium name="Lawrence Berkeley National Laboratory"/>
            <person name="Steindorff A."/>
            <person name="Hensen N."/>
            <person name="Bonometti L."/>
            <person name="Westerberg I."/>
            <person name="Brannstrom I.O."/>
            <person name="Guillou S."/>
            <person name="Cros-Aarteil S."/>
            <person name="Calhoun S."/>
            <person name="Haridas S."/>
            <person name="Kuo A."/>
            <person name="Mondo S."/>
            <person name="Pangilinan J."/>
            <person name="Riley R."/>
            <person name="Labutti K."/>
            <person name="Andreopoulos B."/>
            <person name="Lipzen A."/>
            <person name="Chen C."/>
            <person name="Yanf M."/>
            <person name="Daum C."/>
            <person name="Ng V."/>
            <person name="Clum A."/>
            <person name="Ohm R."/>
            <person name="Martin F."/>
            <person name="Silar P."/>
            <person name="Natvig D."/>
            <person name="Lalanne C."/>
            <person name="Gautier V."/>
            <person name="Ament-Velasquez S.L."/>
            <person name="Kruys A."/>
            <person name="Hutchinson M.I."/>
            <person name="Powell A.J."/>
            <person name="Barry K."/>
            <person name="Miller A.N."/>
            <person name="Grigoriev I.V."/>
            <person name="Debuchy R."/>
            <person name="Gladieux P."/>
            <person name="Thoren M.H."/>
            <person name="Johannesson H."/>
        </authorList>
    </citation>
    <scope>NUCLEOTIDE SEQUENCE</scope>
    <source>
        <strain evidence="1">CBS 757.83</strain>
    </source>
</reference>
<accession>A0AAN6Q5S4</accession>
<keyword evidence="2" id="KW-1185">Reference proteome</keyword>
<dbReference type="AlphaFoldDB" id="A0AAN6Q5S4"/>
<comment type="caution">
    <text evidence="1">The sequence shown here is derived from an EMBL/GenBank/DDBJ whole genome shotgun (WGS) entry which is preliminary data.</text>
</comment>
<dbReference type="EMBL" id="MU863630">
    <property type="protein sequence ID" value="KAK4102754.1"/>
    <property type="molecule type" value="Genomic_DNA"/>
</dbReference>